<protein>
    <submittedName>
        <fullName evidence="2">GntR family transcriptional regulator</fullName>
    </submittedName>
</protein>
<dbReference type="EMBL" id="BOPV01000001">
    <property type="protein sequence ID" value="GIL37940.1"/>
    <property type="molecule type" value="Genomic_DNA"/>
</dbReference>
<proteinExistence type="predicted"/>
<dbReference type="SUPFAM" id="SSF53383">
    <property type="entry name" value="PLP-dependent transferases"/>
    <property type="match status" value="1"/>
</dbReference>
<dbReference type="Gene3D" id="1.10.10.10">
    <property type="entry name" value="Winged helix-like DNA-binding domain superfamily/Winged helix DNA-binding domain"/>
    <property type="match status" value="1"/>
</dbReference>
<dbReference type="PANTHER" id="PTHR46577:SF1">
    <property type="entry name" value="HTH-TYPE TRANSCRIPTIONAL REGULATORY PROTEIN GABR"/>
    <property type="match status" value="1"/>
</dbReference>
<reference evidence="2" key="1">
    <citation type="submission" date="2021-02" db="EMBL/GenBank/DDBJ databases">
        <title>Genome sequence of Rhodospirillales sp. strain TMPK1 isolated from soil.</title>
        <authorList>
            <person name="Nakai R."/>
            <person name="Kusada H."/>
            <person name="Tamaki H."/>
        </authorList>
    </citation>
    <scope>NUCLEOTIDE SEQUENCE</scope>
    <source>
        <strain evidence="2">TMPK1</strain>
    </source>
</reference>
<dbReference type="GO" id="GO:0030170">
    <property type="term" value="F:pyridoxal phosphate binding"/>
    <property type="evidence" value="ECO:0007669"/>
    <property type="project" value="InterPro"/>
</dbReference>
<dbReference type="InterPro" id="IPR015421">
    <property type="entry name" value="PyrdxlP-dep_Trfase_major"/>
</dbReference>
<dbReference type="InterPro" id="IPR015424">
    <property type="entry name" value="PyrdxlP-dep_Trfase"/>
</dbReference>
<organism evidence="2 3">
    <name type="scientific">Roseiterribacter gracilis</name>
    <dbReference type="NCBI Taxonomy" id="2812848"/>
    <lineage>
        <taxon>Bacteria</taxon>
        <taxon>Pseudomonadati</taxon>
        <taxon>Pseudomonadota</taxon>
        <taxon>Alphaproteobacteria</taxon>
        <taxon>Rhodospirillales</taxon>
        <taxon>Roseiterribacteraceae</taxon>
        <taxon>Roseiterribacter</taxon>
    </lineage>
</organism>
<dbReference type="Gene3D" id="3.40.640.10">
    <property type="entry name" value="Type I PLP-dependent aspartate aminotransferase-like (Major domain)"/>
    <property type="match status" value="1"/>
</dbReference>
<dbReference type="InterPro" id="IPR004839">
    <property type="entry name" value="Aminotransferase_I/II_large"/>
</dbReference>
<dbReference type="AlphaFoldDB" id="A0A8S8X9P2"/>
<dbReference type="InterPro" id="IPR051446">
    <property type="entry name" value="HTH_trans_reg/aminotransferase"/>
</dbReference>
<comment type="caution">
    <text evidence="2">The sequence shown here is derived from an EMBL/GenBank/DDBJ whole genome shotgun (WGS) entry which is preliminary data.</text>
</comment>
<sequence>MEAAHVGLLRATESIVAERIDHVGLEGNGRGGWSSAAFETDNSALIANVLTGLPRGAPLAQIEQAFHRAIRSGLVTPGVKMPTEAVLGSILGIAPRRAASIYAKLSNQGLLVRDGRTWHVPLAFGVPVAPPAPVAPGASEFSRVVSAALSHTVQASSLGLPLTPDDGPLDLFPLASWMRLSDRIAKMTGQSMLRAGDHGGFRPLREIVADHARRTFGINATPDRIVIAPGPQRALLLVTMALLEIGDVAWVENPGEYAHLAALAAAQARALPLPQDNEDVFAGDTKLAVVRPLDGPRGTIMQPSRWHALSRWSEEKRSWIVADYLHCELRGSRDPGHAAYLGSRTIHIGGFGGSMFPSLGCAWIVAPDAMVEPLLAMLRLWDDPVPIPTQATLAEFMSSPIYALHLEKAIAERAQRLDAFQVGYEIGGGRVEHLSPPRGSGLRIALPGVAQERRAIDACRAAGFGVQGQGSFGLSAGFAGTTAKRTEAAAEKLARLLRPFA</sequence>
<dbReference type="InterPro" id="IPR036388">
    <property type="entry name" value="WH-like_DNA-bd_sf"/>
</dbReference>
<evidence type="ECO:0000313" key="2">
    <source>
        <dbReference type="EMBL" id="GIL37940.1"/>
    </source>
</evidence>
<gene>
    <name evidence="2" type="ORF">TMPK1_01770</name>
</gene>
<dbReference type="PANTHER" id="PTHR46577">
    <property type="entry name" value="HTH-TYPE TRANSCRIPTIONAL REGULATORY PROTEIN GABR"/>
    <property type="match status" value="1"/>
</dbReference>
<evidence type="ECO:0000313" key="3">
    <source>
        <dbReference type="Proteomes" id="UP000681075"/>
    </source>
</evidence>
<name>A0A8S8X9P2_9PROT</name>
<evidence type="ECO:0000259" key="1">
    <source>
        <dbReference type="Pfam" id="PF00155"/>
    </source>
</evidence>
<dbReference type="Proteomes" id="UP000681075">
    <property type="component" value="Unassembled WGS sequence"/>
</dbReference>
<dbReference type="Pfam" id="PF00155">
    <property type="entry name" value="Aminotran_1_2"/>
    <property type="match status" value="1"/>
</dbReference>
<accession>A0A8S8X9P2</accession>
<keyword evidence="3" id="KW-1185">Reference proteome</keyword>
<feature type="domain" description="Aminotransferase class I/classII large" evidence="1">
    <location>
        <begin position="187"/>
        <end position="415"/>
    </location>
</feature>